<reference evidence="2 3" key="1">
    <citation type="submission" date="2019-06" db="EMBL/GenBank/DDBJ databases">
        <title>Sequencing the genomes of 1000 actinobacteria strains.</title>
        <authorList>
            <person name="Klenk H.-P."/>
        </authorList>
    </citation>
    <scope>NUCLEOTIDE SEQUENCE [LARGE SCALE GENOMIC DNA]</scope>
    <source>
        <strain evidence="2 3">DSM 46837</strain>
    </source>
</reference>
<evidence type="ECO:0008006" key="4">
    <source>
        <dbReference type="Google" id="ProtNLM"/>
    </source>
</evidence>
<evidence type="ECO:0000313" key="2">
    <source>
        <dbReference type="EMBL" id="TQN41615.1"/>
    </source>
</evidence>
<keyword evidence="1" id="KW-0732">Signal</keyword>
<protein>
    <recommendedName>
        <fullName evidence="4">Peptidase inhibitor family I36</fullName>
    </recommendedName>
</protein>
<evidence type="ECO:0000256" key="1">
    <source>
        <dbReference type="SAM" id="SignalP"/>
    </source>
</evidence>
<dbReference type="EMBL" id="VFQE01000001">
    <property type="protein sequence ID" value="TQN41615.1"/>
    <property type="molecule type" value="Genomic_DNA"/>
</dbReference>
<dbReference type="AlphaFoldDB" id="A0A543PC04"/>
<keyword evidence="3" id="KW-1185">Reference proteome</keyword>
<evidence type="ECO:0000313" key="3">
    <source>
        <dbReference type="Proteomes" id="UP000319865"/>
    </source>
</evidence>
<organism evidence="2 3">
    <name type="scientific">Blastococcus colisei</name>
    <dbReference type="NCBI Taxonomy" id="1564162"/>
    <lineage>
        <taxon>Bacteria</taxon>
        <taxon>Bacillati</taxon>
        <taxon>Actinomycetota</taxon>
        <taxon>Actinomycetes</taxon>
        <taxon>Geodermatophilales</taxon>
        <taxon>Geodermatophilaceae</taxon>
        <taxon>Blastococcus</taxon>
    </lineage>
</organism>
<name>A0A543PC04_9ACTN</name>
<proteinExistence type="predicted"/>
<dbReference type="RefSeq" id="WP_142024336.1">
    <property type="nucleotide sequence ID" value="NZ_VFQE01000001.1"/>
</dbReference>
<feature type="chain" id="PRO_5021981935" description="Peptidase inhibitor family I36" evidence="1">
    <location>
        <begin position="30"/>
        <end position="162"/>
    </location>
</feature>
<comment type="caution">
    <text evidence="2">The sequence shown here is derived from an EMBL/GenBank/DDBJ whole genome shotgun (WGS) entry which is preliminary data.</text>
</comment>
<accession>A0A543PC04</accession>
<feature type="signal peptide" evidence="1">
    <location>
        <begin position="1"/>
        <end position="29"/>
    </location>
</feature>
<dbReference type="Proteomes" id="UP000319865">
    <property type="component" value="Unassembled WGS sequence"/>
</dbReference>
<gene>
    <name evidence="2" type="ORF">FHU33_0986</name>
</gene>
<sequence>MKNRITALLVALGVALGLTVAGPAGTAQAVQNSGLVGVHVRADLSQSNMLFSFQDQTGDPLHQTYVCEGCYYGEAGDVLISSEPQQMWTNPGWCSGYRYVIYDTRFDPEAVSTSAWWYVRGGYNGVSTHVNPRPNWVSDVPSYNIYEIQAYLVPVGVAGCTY</sequence>